<sequence length="115" mass="12037">VERIALSGSTNGKRIKVVATSTPGTTIHTATSSATDTLDEVWLNVYNSDTVSREITIEWGEATAPDGNIKLTVAAKSGLTQIVFGDVLQNSLVVKAFAAAANVMTIGGYVNRISP</sequence>
<gene>
    <name evidence="1" type="ORF">UFOVP505_1</name>
</gene>
<dbReference type="EMBL" id="LR796475">
    <property type="protein sequence ID" value="CAB4146887.1"/>
    <property type="molecule type" value="Genomic_DNA"/>
</dbReference>
<accession>A0A6J5MMM7</accession>
<reference evidence="1" key="1">
    <citation type="submission" date="2020-04" db="EMBL/GenBank/DDBJ databases">
        <authorList>
            <person name="Chiriac C."/>
            <person name="Salcher M."/>
            <person name="Ghai R."/>
            <person name="Kavagutti S V."/>
        </authorList>
    </citation>
    <scope>NUCLEOTIDE SEQUENCE</scope>
</reference>
<protein>
    <submittedName>
        <fullName evidence="1">Uncharacterized protein</fullName>
    </submittedName>
</protein>
<feature type="non-terminal residue" evidence="1">
    <location>
        <position position="1"/>
    </location>
</feature>
<organism evidence="1">
    <name type="scientific">uncultured Caudovirales phage</name>
    <dbReference type="NCBI Taxonomy" id="2100421"/>
    <lineage>
        <taxon>Viruses</taxon>
        <taxon>Duplodnaviria</taxon>
        <taxon>Heunggongvirae</taxon>
        <taxon>Uroviricota</taxon>
        <taxon>Caudoviricetes</taxon>
        <taxon>Peduoviridae</taxon>
        <taxon>Maltschvirus</taxon>
        <taxon>Maltschvirus maltsch</taxon>
    </lineage>
</organism>
<proteinExistence type="predicted"/>
<name>A0A6J5MMM7_9CAUD</name>
<evidence type="ECO:0000313" key="1">
    <source>
        <dbReference type="EMBL" id="CAB4146887.1"/>
    </source>
</evidence>